<comment type="caution">
    <text evidence="12">The sequence shown here is derived from an EMBL/GenBank/DDBJ whole genome shotgun (WGS) entry which is preliminary data.</text>
</comment>
<feature type="region of interest" description="Disordered" evidence="8">
    <location>
        <begin position="111"/>
        <end position="154"/>
    </location>
</feature>
<sequence>MDEEVKSKKSRETGTFTREAWKRIRSELIRLTGYSYTKEQVKNKYNALRILFNKFNSLKANSGVGWDSTLLTVTAPDDVWERLFKEIQKKKGMPYYHELCRIFGDTSATGAHAHPSNKVPSSSDSSDPEFQFKDEPEVESAEGSKAKPKVKNKKRDSFAANISSALSQFAENAKRRVDVMERKLHCSHPGCSGVSGSMSIGEVGIGPLAAGMKECQALLNTMDDLDEDSYNKVLEKLHGDVLWRQMFMDMPERRRIAWIKKFNFCNMDPISDSDDDSEDEEVVVLLSLALYEYYDMYIDHRPCRTSMLRGHDYVLEVLNGHEDRCHQNFRMKPQVFIAFCEALKLHANLKHSRYLTLQEQVCIFLLTIGHNERNRVVQERFQHSGHTISIYFHRVLKAVCKLGVVIIQPPSFDSIPHQIRRNAKYFPFFKDCVGAIDGTHISASVPASDQIPYRGKHTVTTQNVMAACSFDMRFTYVLSGWEGTANDSRVFLECVNNPAMGFPKPPEGKYYVVDSGYTNMPGFLSPYRGERYHLNSFRGHGQRPKKIEEWFNFRHSSLRNVIERCFGVLKARFPILKQMPPYSVRTQKYIPTACCTVHNWIRMHDDNDDLFREYSQENMVIRQCQRARGSSSQNPVEIDVTRGQLRRMSNVRDRIAEQIWSSINRS</sequence>
<organism evidence="12 13">
    <name type="scientific">Rhododendron simsii</name>
    <name type="common">Sims's rhododendron</name>
    <dbReference type="NCBI Taxonomy" id="118357"/>
    <lineage>
        <taxon>Eukaryota</taxon>
        <taxon>Viridiplantae</taxon>
        <taxon>Streptophyta</taxon>
        <taxon>Embryophyta</taxon>
        <taxon>Tracheophyta</taxon>
        <taxon>Spermatophyta</taxon>
        <taxon>Magnoliopsida</taxon>
        <taxon>eudicotyledons</taxon>
        <taxon>Gunneridae</taxon>
        <taxon>Pentapetalae</taxon>
        <taxon>asterids</taxon>
        <taxon>Ericales</taxon>
        <taxon>Ericaceae</taxon>
        <taxon>Ericoideae</taxon>
        <taxon>Rhodoreae</taxon>
        <taxon>Rhododendron</taxon>
    </lineage>
</organism>
<evidence type="ECO:0000259" key="10">
    <source>
        <dbReference type="Pfam" id="PF13359"/>
    </source>
</evidence>
<dbReference type="GO" id="GO:0005634">
    <property type="term" value="C:nucleus"/>
    <property type="evidence" value="ECO:0007669"/>
    <property type="project" value="UniProtKB-SubCell"/>
</dbReference>
<dbReference type="InterPro" id="IPR045249">
    <property type="entry name" value="HARBI1-like"/>
</dbReference>
<evidence type="ECO:0000256" key="4">
    <source>
        <dbReference type="ARBA" id="ARBA00022722"/>
    </source>
</evidence>
<evidence type="ECO:0000259" key="11">
    <source>
        <dbReference type="Pfam" id="PF26138"/>
    </source>
</evidence>
<keyword evidence="5" id="KW-0479">Metal-binding</keyword>
<dbReference type="Pfam" id="PF13359">
    <property type="entry name" value="DDE_Tnp_4"/>
    <property type="match status" value="1"/>
</dbReference>
<keyword evidence="13" id="KW-1185">Reference proteome</keyword>
<comment type="subcellular location">
    <subcellularLocation>
        <location evidence="2">Nucleus</location>
    </subcellularLocation>
</comment>
<gene>
    <name evidence="12" type="ORF">RHSIM_Rhsim12G0067000</name>
</gene>
<comment type="similarity">
    <text evidence="3">Belongs to the HARBI1 family.</text>
</comment>
<evidence type="ECO:0000256" key="8">
    <source>
        <dbReference type="SAM" id="MobiDB-lite"/>
    </source>
</evidence>
<keyword evidence="7" id="KW-0539">Nucleus</keyword>
<feature type="domain" description="DDE Tnp4" evidence="10">
    <location>
        <begin position="436"/>
        <end position="599"/>
    </location>
</feature>
<accession>A0A834G4Z3</accession>
<keyword evidence="6" id="KW-0378">Hydrolase</keyword>
<dbReference type="Pfam" id="PF26138">
    <property type="entry name" value="DUF8040"/>
    <property type="match status" value="1"/>
</dbReference>
<evidence type="ECO:0000313" key="12">
    <source>
        <dbReference type="EMBL" id="KAF7123090.1"/>
    </source>
</evidence>
<dbReference type="OrthoDB" id="1681765at2759"/>
<dbReference type="Pfam" id="PF12776">
    <property type="entry name" value="Myb_DNA-bind_3"/>
    <property type="match status" value="1"/>
</dbReference>
<evidence type="ECO:0000259" key="9">
    <source>
        <dbReference type="Pfam" id="PF12776"/>
    </source>
</evidence>
<name>A0A834G4Z3_RHOSS</name>
<evidence type="ECO:0000256" key="2">
    <source>
        <dbReference type="ARBA" id="ARBA00004123"/>
    </source>
</evidence>
<evidence type="ECO:0000256" key="7">
    <source>
        <dbReference type="ARBA" id="ARBA00023242"/>
    </source>
</evidence>
<evidence type="ECO:0000313" key="13">
    <source>
        <dbReference type="Proteomes" id="UP000626092"/>
    </source>
</evidence>
<dbReference type="InterPro" id="IPR024752">
    <property type="entry name" value="Myb/SANT-like_dom"/>
</dbReference>
<comment type="cofactor">
    <cofactor evidence="1">
        <name>a divalent metal cation</name>
        <dbReference type="ChEBI" id="CHEBI:60240"/>
    </cofactor>
</comment>
<dbReference type="InterPro" id="IPR058353">
    <property type="entry name" value="DUF8040"/>
</dbReference>
<dbReference type="PANTHER" id="PTHR22930">
    <property type="match status" value="1"/>
</dbReference>
<protein>
    <recommendedName>
        <fullName evidence="14">DDE Tnp4 domain-containing protein</fullName>
    </recommendedName>
</protein>
<feature type="domain" description="Myb/SANT-like" evidence="9">
    <location>
        <begin position="4"/>
        <end position="82"/>
    </location>
</feature>
<keyword evidence="4" id="KW-0540">Nuclease</keyword>
<dbReference type="PANTHER" id="PTHR22930:SF280">
    <property type="entry name" value="OS11G0202600 PROTEIN"/>
    <property type="match status" value="1"/>
</dbReference>
<dbReference type="Proteomes" id="UP000626092">
    <property type="component" value="Unassembled WGS sequence"/>
</dbReference>
<dbReference type="GO" id="GO:0046872">
    <property type="term" value="F:metal ion binding"/>
    <property type="evidence" value="ECO:0007669"/>
    <property type="project" value="UniProtKB-KW"/>
</dbReference>
<dbReference type="EMBL" id="WJXA01000012">
    <property type="protein sequence ID" value="KAF7123090.1"/>
    <property type="molecule type" value="Genomic_DNA"/>
</dbReference>
<reference evidence="12" key="1">
    <citation type="submission" date="2019-11" db="EMBL/GenBank/DDBJ databases">
        <authorList>
            <person name="Liu Y."/>
            <person name="Hou J."/>
            <person name="Li T.-Q."/>
            <person name="Guan C.-H."/>
            <person name="Wu X."/>
            <person name="Wu H.-Z."/>
            <person name="Ling F."/>
            <person name="Zhang R."/>
            <person name="Shi X.-G."/>
            <person name="Ren J.-P."/>
            <person name="Chen E.-F."/>
            <person name="Sun J.-M."/>
        </authorList>
    </citation>
    <scope>NUCLEOTIDE SEQUENCE</scope>
    <source>
        <strain evidence="12">Adult_tree_wgs_1</strain>
        <tissue evidence="12">Leaves</tissue>
    </source>
</reference>
<proteinExistence type="inferred from homology"/>
<dbReference type="InterPro" id="IPR027806">
    <property type="entry name" value="HARBI1_dom"/>
</dbReference>
<dbReference type="GO" id="GO:0016787">
    <property type="term" value="F:hydrolase activity"/>
    <property type="evidence" value="ECO:0007669"/>
    <property type="project" value="UniProtKB-KW"/>
</dbReference>
<evidence type="ECO:0008006" key="14">
    <source>
        <dbReference type="Google" id="ProtNLM"/>
    </source>
</evidence>
<evidence type="ECO:0000256" key="3">
    <source>
        <dbReference type="ARBA" id="ARBA00006958"/>
    </source>
</evidence>
<evidence type="ECO:0000256" key="5">
    <source>
        <dbReference type="ARBA" id="ARBA00022723"/>
    </source>
</evidence>
<feature type="domain" description="DUF8040" evidence="11">
    <location>
        <begin position="305"/>
        <end position="401"/>
    </location>
</feature>
<dbReference type="GO" id="GO:0004518">
    <property type="term" value="F:nuclease activity"/>
    <property type="evidence" value="ECO:0007669"/>
    <property type="project" value="UniProtKB-KW"/>
</dbReference>
<evidence type="ECO:0000256" key="1">
    <source>
        <dbReference type="ARBA" id="ARBA00001968"/>
    </source>
</evidence>
<evidence type="ECO:0000256" key="6">
    <source>
        <dbReference type="ARBA" id="ARBA00022801"/>
    </source>
</evidence>
<dbReference type="AlphaFoldDB" id="A0A834G4Z3"/>